<dbReference type="InterPro" id="IPR036135">
    <property type="entry name" value="MoeA_linker/N_sf"/>
</dbReference>
<dbReference type="Gene3D" id="3.90.105.10">
    <property type="entry name" value="Molybdopterin biosynthesis moea protein, domain 2"/>
    <property type="match status" value="1"/>
</dbReference>
<comment type="similarity">
    <text evidence="4 11">Belongs to the MoeA family.</text>
</comment>
<dbReference type="InterPro" id="IPR001453">
    <property type="entry name" value="MoaB/Mog_dom"/>
</dbReference>
<dbReference type="PANTHER" id="PTHR10192:SF5">
    <property type="entry name" value="GEPHYRIN"/>
    <property type="match status" value="1"/>
</dbReference>
<keyword evidence="9 11" id="KW-0501">Molybdenum cofactor biosynthesis</keyword>
<sequence length="398" mass="43127">MPLLPLDEALRILLEYADRQQVTQTCKVPAAEAAGRILAQPLVAGLTLPPWPNSAMDGYAVRSVDVVPGQPLPVSQKIFAGQMPGPLQPGSCARIFTGAPLPEGADAVEMQENVELDAQGNAVLAQVVKPGRFIRPAGQEARPGQLMLPAGTRLGPVELALAASLGMTQVDVRRRLRVAVLSTGDELVEPGQPLRPGQIYNSNRILLMHCLQRLGCEVVDLGCLPDDPQRIRQQLSSLAGIDLLLSSGGVSVGEADYLGQVLREEGEVSFWRLALKPGKPKTFGTYRGMPFMGLPGNPVSTLVTFVLLARPYILRRMGMQDVLPRCYPVPLAFAVENPGVRREFMRVGWQDGRLQRYDNQCSGILGSAAWADGLLEIPDDSSHQPGDLLNFYPFSELL</sequence>
<evidence type="ECO:0000256" key="9">
    <source>
        <dbReference type="ARBA" id="ARBA00023150"/>
    </source>
</evidence>
<comment type="caution">
    <text evidence="13">The sequence shown here is derived from an EMBL/GenBank/DDBJ whole genome shotgun (WGS) entry which is preliminary data.</text>
</comment>
<accession>A0A4R6TZM6</accession>
<evidence type="ECO:0000256" key="2">
    <source>
        <dbReference type="ARBA" id="ARBA00002901"/>
    </source>
</evidence>
<keyword evidence="7 11" id="KW-0479">Metal-binding</keyword>
<dbReference type="SUPFAM" id="SSF63867">
    <property type="entry name" value="MoeA C-terminal domain-like"/>
    <property type="match status" value="1"/>
</dbReference>
<dbReference type="Pfam" id="PF03454">
    <property type="entry name" value="MoeA_C"/>
    <property type="match status" value="1"/>
</dbReference>
<dbReference type="SUPFAM" id="SSF63882">
    <property type="entry name" value="MoeA N-terminal region -like"/>
    <property type="match status" value="1"/>
</dbReference>
<dbReference type="Gene3D" id="3.40.980.10">
    <property type="entry name" value="MoaB/Mog-like domain"/>
    <property type="match status" value="1"/>
</dbReference>
<dbReference type="Pfam" id="PF03453">
    <property type="entry name" value="MoeA_N"/>
    <property type="match status" value="1"/>
</dbReference>
<evidence type="ECO:0000256" key="5">
    <source>
        <dbReference type="ARBA" id="ARBA00022505"/>
    </source>
</evidence>
<comment type="catalytic activity">
    <reaction evidence="10">
        <text>adenylyl-molybdopterin + molybdate = Mo-molybdopterin + AMP + H(+)</text>
        <dbReference type="Rhea" id="RHEA:35047"/>
        <dbReference type="ChEBI" id="CHEBI:15378"/>
        <dbReference type="ChEBI" id="CHEBI:36264"/>
        <dbReference type="ChEBI" id="CHEBI:62727"/>
        <dbReference type="ChEBI" id="CHEBI:71302"/>
        <dbReference type="ChEBI" id="CHEBI:456215"/>
        <dbReference type="EC" id="2.10.1.1"/>
    </reaction>
</comment>
<dbReference type="GO" id="GO:0061599">
    <property type="term" value="F:molybdopterin molybdotransferase activity"/>
    <property type="evidence" value="ECO:0007669"/>
    <property type="project" value="UniProtKB-UniRule"/>
</dbReference>
<dbReference type="Gene3D" id="2.170.190.11">
    <property type="entry name" value="Molybdopterin biosynthesis moea protein, domain 3"/>
    <property type="match status" value="1"/>
</dbReference>
<feature type="domain" description="MoaB/Mog" evidence="12">
    <location>
        <begin position="179"/>
        <end position="315"/>
    </location>
</feature>
<gene>
    <name evidence="13" type="ORF">DFQ45_10649</name>
</gene>
<dbReference type="GO" id="GO:0006777">
    <property type="term" value="P:Mo-molybdopterin cofactor biosynthetic process"/>
    <property type="evidence" value="ECO:0007669"/>
    <property type="project" value="UniProtKB-UniRule"/>
</dbReference>
<dbReference type="Proteomes" id="UP000294575">
    <property type="component" value="Unassembled WGS sequence"/>
</dbReference>
<dbReference type="NCBIfam" id="TIGR00177">
    <property type="entry name" value="molyb_syn"/>
    <property type="match status" value="1"/>
</dbReference>
<dbReference type="GO" id="GO:0046872">
    <property type="term" value="F:metal ion binding"/>
    <property type="evidence" value="ECO:0007669"/>
    <property type="project" value="UniProtKB-UniRule"/>
</dbReference>
<evidence type="ECO:0000256" key="4">
    <source>
        <dbReference type="ARBA" id="ARBA00010763"/>
    </source>
</evidence>
<comment type="cofactor">
    <cofactor evidence="1 11">
        <name>Mg(2+)</name>
        <dbReference type="ChEBI" id="CHEBI:18420"/>
    </cofactor>
</comment>
<evidence type="ECO:0000256" key="8">
    <source>
        <dbReference type="ARBA" id="ARBA00022842"/>
    </source>
</evidence>
<dbReference type="Pfam" id="PF00994">
    <property type="entry name" value="MoCF_biosynth"/>
    <property type="match status" value="1"/>
</dbReference>
<dbReference type="RefSeq" id="WP_101495956.1">
    <property type="nucleotide sequence ID" value="NZ_LNJZ01000003.1"/>
</dbReference>
<protein>
    <recommendedName>
        <fullName evidence="11">Molybdopterin molybdenumtransferase</fullName>
        <ecNumber evidence="11">2.10.1.1</ecNumber>
    </recommendedName>
</protein>
<evidence type="ECO:0000256" key="6">
    <source>
        <dbReference type="ARBA" id="ARBA00022679"/>
    </source>
</evidence>
<reference evidence="13 14" key="1">
    <citation type="submission" date="2019-03" db="EMBL/GenBank/DDBJ databases">
        <title>Genomic Encyclopedia of Type Strains, Phase IV (KMG-IV): sequencing the most valuable type-strain genomes for metagenomic binning, comparative biology and taxonomic classification.</title>
        <authorList>
            <person name="Goeker M."/>
        </authorList>
    </citation>
    <scope>NUCLEOTIDE SEQUENCE [LARGE SCALE GENOMIC DNA]</scope>
    <source>
        <strain evidence="13 14">DSM 28679</strain>
    </source>
</reference>
<dbReference type="PANTHER" id="PTHR10192">
    <property type="entry name" value="MOLYBDOPTERIN BIOSYNTHESIS PROTEIN"/>
    <property type="match status" value="1"/>
</dbReference>
<organism evidence="13 14">
    <name type="scientific">Thiopseudomonas denitrificans</name>
    <dbReference type="NCBI Taxonomy" id="1501432"/>
    <lineage>
        <taxon>Bacteria</taxon>
        <taxon>Pseudomonadati</taxon>
        <taxon>Pseudomonadota</taxon>
        <taxon>Gammaproteobacteria</taxon>
        <taxon>Pseudomonadales</taxon>
        <taxon>Pseudomonadaceae</taxon>
        <taxon>Thiopseudomonas</taxon>
    </lineage>
</organism>
<proteinExistence type="inferred from homology"/>
<evidence type="ECO:0000256" key="10">
    <source>
        <dbReference type="ARBA" id="ARBA00047317"/>
    </source>
</evidence>
<dbReference type="InterPro" id="IPR036425">
    <property type="entry name" value="MoaB/Mog-like_dom_sf"/>
</dbReference>
<dbReference type="NCBIfam" id="NF045515">
    <property type="entry name" value="Glp_gephyrin"/>
    <property type="match status" value="1"/>
</dbReference>
<dbReference type="EMBL" id="SNYK01000006">
    <property type="protein sequence ID" value="TDQ37823.1"/>
    <property type="molecule type" value="Genomic_DNA"/>
</dbReference>
<dbReference type="UniPathway" id="UPA00344"/>
<dbReference type="OrthoDB" id="9804758at2"/>
<dbReference type="InterPro" id="IPR005111">
    <property type="entry name" value="MoeA_C_domain_IV"/>
</dbReference>
<dbReference type="EC" id="2.10.1.1" evidence="11"/>
<dbReference type="InterPro" id="IPR036688">
    <property type="entry name" value="MoeA_C_domain_IV_sf"/>
</dbReference>
<comment type="pathway">
    <text evidence="3 11">Cofactor biosynthesis; molybdopterin biosynthesis.</text>
</comment>
<comment type="function">
    <text evidence="2 11">Catalyzes the insertion of molybdate into adenylated molybdopterin with the concomitant release of AMP.</text>
</comment>
<evidence type="ECO:0000256" key="3">
    <source>
        <dbReference type="ARBA" id="ARBA00005046"/>
    </source>
</evidence>
<evidence type="ECO:0000313" key="14">
    <source>
        <dbReference type="Proteomes" id="UP000294575"/>
    </source>
</evidence>
<evidence type="ECO:0000256" key="7">
    <source>
        <dbReference type="ARBA" id="ARBA00022723"/>
    </source>
</evidence>
<dbReference type="InterPro" id="IPR008284">
    <property type="entry name" value="MoCF_biosynth_CS"/>
</dbReference>
<dbReference type="PROSITE" id="PS01079">
    <property type="entry name" value="MOCF_BIOSYNTHESIS_2"/>
    <property type="match status" value="1"/>
</dbReference>
<keyword evidence="8 11" id="KW-0460">Magnesium</keyword>
<keyword evidence="5 11" id="KW-0500">Molybdenum</keyword>
<dbReference type="FunFam" id="3.40.980.10:FF:000004">
    <property type="entry name" value="Molybdopterin molybdenumtransferase"/>
    <property type="match status" value="1"/>
</dbReference>
<keyword evidence="6 11" id="KW-0808">Transferase</keyword>
<dbReference type="SUPFAM" id="SSF53218">
    <property type="entry name" value="Molybdenum cofactor biosynthesis proteins"/>
    <property type="match status" value="1"/>
</dbReference>
<evidence type="ECO:0000313" key="13">
    <source>
        <dbReference type="EMBL" id="TDQ37823.1"/>
    </source>
</evidence>
<dbReference type="GO" id="GO:0005829">
    <property type="term" value="C:cytosol"/>
    <property type="evidence" value="ECO:0007669"/>
    <property type="project" value="TreeGrafter"/>
</dbReference>
<name>A0A4R6TZM6_9GAMM</name>
<dbReference type="InterPro" id="IPR005110">
    <property type="entry name" value="MoeA_linker/N"/>
</dbReference>
<evidence type="ECO:0000256" key="11">
    <source>
        <dbReference type="RuleBase" id="RU365090"/>
    </source>
</evidence>
<evidence type="ECO:0000259" key="12">
    <source>
        <dbReference type="SMART" id="SM00852"/>
    </source>
</evidence>
<evidence type="ECO:0000256" key="1">
    <source>
        <dbReference type="ARBA" id="ARBA00001946"/>
    </source>
</evidence>
<dbReference type="Gene3D" id="2.40.340.10">
    <property type="entry name" value="MoeA, C-terminal, domain IV"/>
    <property type="match status" value="1"/>
</dbReference>
<dbReference type="AlphaFoldDB" id="A0A4R6TZM6"/>
<dbReference type="InterPro" id="IPR038987">
    <property type="entry name" value="MoeA-like"/>
</dbReference>
<dbReference type="CDD" id="cd00887">
    <property type="entry name" value="MoeA"/>
    <property type="match status" value="1"/>
</dbReference>
<dbReference type="SMART" id="SM00852">
    <property type="entry name" value="MoCF_biosynth"/>
    <property type="match status" value="1"/>
</dbReference>
<keyword evidence="14" id="KW-1185">Reference proteome</keyword>